<dbReference type="Pfam" id="PF12698">
    <property type="entry name" value="ABC2_membrane_3"/>
    <property type="match status" value="1"/>
</dbReference>
<keyword evidence="3" id="KW-1133">Transmembrane helix</keyword>
<keyword evidence="4" id="KW-0472">Membrane</keyword>
<feature type="domain" description="ABC-2 type transporter transmembrane" evidence="5">
    <location>
        <begin position="477"/>
        <end position="694"/>
    </location>
</feature>
<dbReference type="AlphaFoldDB" id="A0A1V0USM5"/>
<dbReference type="GO" id="GO:0016020">
    <property type="term" value="C:membrane"/>
    <property type="evidence" value="ECO:0007669"/>
    <property type="project" value="UniProtKB-SubCell"/>
</dbReference>
<accession>A0A1V0USM5</accession>
<dbReference type="Proteomes" id="UP000192727">
    <property type="component" value="Chromosome"/>
</dbReference>
<dbReference type="PANTHER" id="PTHR43077">
    <property type="entry name" value="TRANSPORT PERMEASE YVFS-RELATED"/>
    <property type="match status" value="1"/>
</dbReference>
<dbReference type="InterPro" id="IPR013525">
    <property type="entry name" value="ABC2_TM"/>
</dbReference>
<dbReference type="RefSeq" id="WP_077996333.1">
    <property type="nucleotide sequence ID" value="NZ_CP019794.1"/>
</dbReference>
<dbReference type="NCBIfam" id="TIGR03061">
    <property type="entry name" value="pip_yhgE_Nterm"/>
    <property type="match status" value="1"/>
</dbReference>
<keyword evidence="2" id="KW-0812">Transmembrane</keyword>
<proteinExistence type="predicted"/>
<evidence type="ECO:0000256" key="2">
    <source>
        <dbReference type="ARBA" id="ARBA00022692"/>
    </source>
</evidence>
<evidence type="ECO:0000259" key="5">
    <source>
        <dbReference type="Pfam" id="PF12698"/>
    </source>
</evidence>
<protein>
    <submittedName>
        <fullName evidence="6">YhgE/Pip</fullName>
    </submittedName>
</protein>
<comment type="subcellular location">
    <subcellularLocation>
        <location evidence="1">Membrane</location>
        <topology evidence="1">Multi-pass membrane protein</topology>
    </subcellularLocation>
</comment>
<dbReference type="InterPro" id="IPR051328">
    <property type="entry name" value="T7SS_ABC-Transporter"/>
</dbReference>
<dbReference type="NCBIfam" id="TIGR03062">
    <property type="entry name" value="pip_yhgE_Cterm"/>
    <property type="match status" value="1"/>
</dbReference>
<dbReference type="PANTHER" id="PTHR43077:SF10">
    <property type="entry name" value="TRANSPORT PERMEASE PROTEIN"/>
    <property type="match status" value="1"/>
</dbReference>
<dbReference type="EMBL" id="CP020557">
    <property type="protein sequence ID" value="ARF68293.1"/>
    <property type="molecule type" value="Genomic_DNA"/>
</dbReference>
<sequence>MKNIFNIYFTDVRKIVKNWAAAIIILGLIILPSLYAWFNIEASWDPYGNTKGLSIAIVNKDRGTTIRDHDIKMGDMIVDSLKQNEALGWKFVDEATALNGVMHGNYYASIVIPEDFSEKIATIISDNPQKPELDYSVNEKINAVAPKITSKGASSIIEKVSYNFTKTVNEQIFSVFHDLGIELEQNLPSIEKVKDLVFRLEKEFPQINEAVNLALTDAQKAQDIVSKAQSDLPLVVELTKNAGDLSKGLTDFLDKSGQALQTAAPNIKEELNTLRQIASSSAEITAILQNPEIDPATAKQDLNTVKSRLESGIKIIDGIVNFLDRLNPKASPQPAIKDVIDKLNKVKAMFQKQIDYIQAAINAIDKGEKPAEDIINGVNQISRDSVALLDDILGKYDSTIVPAISAAVDQAKTAAKDASTVLQDAQNSLPDVSKLLSDASKGITVGKEEVTKIQKELPAIESKIKQIADRIRQFESTEDIHQIIDLLKHDVEKESDFLANPVVLKENRLYPIPNYGSGMSPFFSTLSLWVGALLLVSLLTTEVHHPEKAYKSYQVYFGRFLTFLTIALLQSVIVTMGDIYLLGTYVSNPLWFVLFGLINSAVFMLMVYTLVSVFGNVGKAMAIIMLVLQLAGSGGTFPIQVTPPFFQMIHPFLPFTYAISMMREAVGGIIWDIVLKDIAALCIYVVITLMLGLLFKKHINKHSAKMVNKAKESGLLH</sequence>
<evidence type="ECO:0000256" key="3">
    <source>
        <dbReference type="ARBA" id="ARBA00022989"/>
    </source>
</evidence>
<name>A0A1V0USM5_9BACL</name>
<reference evidence="6 7" key="1">
    <citation type="submission" date="2017-03" db="EMBL/GenBank/DDBJ databases">
        <title>Paenibacillus larvae genome sequencing.</title>
        <authorList>
            <person name="Dingman D.W."/>
        </authorList>
    </citation>
    <scope>NUCLEOTIDE SEQUENCE [LARGE SCALE GENOMIC DNA]</scope>
    <source>
        <strain evidence="6 7">SAG 10367</strain>
    </source>
</reference>
<evidence type="ECO:0000313" key="7">
    <source>
        <dbReference type="Proteomes" id="UP000192727"/>
    </source>
</evidence>
<dbReference type="SUPFAM" id="SSF58104">
    <property type="entry name" value="Methyl-accepting chemotaxis protein (MCP) signaling domain"/>
    <property type="match status" value="1"/>
</dbReference>
<evidence type="ECO:0000313" key="6">
    <source>
        <dbReference type="EMBL" id="ARF68293.1"/>
    </source>
</evidence>
<dbReference type="GeneID" id="64220964"/>
<gene>
    <name evidence="6" type="ORF">B7C51_11440</name>
</gene>
<dbReference type="GO" id="GO:0140359">
    <property type="term" value="F:ABC-type transporter activity"/>
    <property type="evidence" value="ECO:0007669"/>
    <property type="project" value="InterPro"/>
</dbReference>
<evidence type="ECO:0000256" key="1">
    <source>
        <dbReference type="ARBA" id="ARBA00004141"/>
    </source>
</evidence>
<organism evidence="6 7">
    <name type="scientific">Paenibacillus larvae subsp. pulvifaciens</name>
    <dbReference type="NCBI Taxonomy" id="1477"/>
    <lineage>
        <taxon>Bacteria</taxon>
        <taxon>Bacillati</taxon>
        <taxon>Bacillota</taxon>
        <taxon>Bacilli</taxon>
        <taxon>Bacillales</taxon>
        <taxon>Paenibacillaceae</taxon>
        <taxon>Paenibacillus</taxon>
    </lineage>
</organism>
<dbReference type="InterPro" id="IPR017501">
    <property type="entry name" value="Phage_infect_YhgE_C"/>
</dbReference>
<dbReference type="Gene3D" id="3.40.1710.10">
    <property type="entry name" value="abc type-2 transporter like domain"/>
    <property type="match status" value="1"/>
</dbReference>
<dbReference type="InterPro" id="IPR017500">
    <property type="entry name" value="Phage_infect_YhgE_N"/>
</dbReference>
<evidence type="ECO:0000256" key="4">
    <source>
        <dbReference type="ARBA" id="ARBA00023136"/>
    </source>
</evidence>